<name>Q0FW83_SALBH</name>
<dbReference type="Proteomes" id="UP000006230">
    <property type="component" value="Unassembled WGS sequence"/>
</dbReference>
<protein>
    <submittedName>
        <fullName evidence="1">Uncharacterized protein</fullName>
    </submittedName>
</protein>
<gene>
    <name evidence="1" type="ORF">R2601_03813</name>
</gene>
<dbReference type="STRING" id="314265.R2601_03813"/>
<keyword evidence="2" id="KW-1185">Reference proteome</keyword>
<proteinExistence type="predicted"/>
<dbReference type="HOGENOM" id="CLU_3383151_0_0_5"/>
<evidence type="ECO:0000313" key="1">
    <source>
        <dbReference type="EMBL" id="EAU48669.1"/>
    </source>
</evidence>
<dbReference type="EMBL" id="AATQ01000001">
    <property type="protein sequence ID" value="EAU48669.1"/>
    <property type="molecule type" value="Genomic_DNA"/>
</dbReference>
<comment type="caution">
    <text evidence="1">The sequence shown here is derived from an EMBL/GenBank/DDBJ whole genome shotgun (WGS) entry which is preliminary data.</text>
</comment>
<organism evidence="1 2">
    <name type="scientific">Salipiger bermudensis (strain DSM 26914 / JCM 13377 / KCTC 12554 / HTCC2601)</name>
    <name type="common">Pelagibaca bermudensis</name>
    <dbReference type="NCBI Taxonomy" id="314265"/>
    <lineage>
        <taxon>Bacteria</taxon>
        <taxon>Pseudomonadati</taxon>
        <taxon>Pseudomonadota</taxon>
        <taxon>Alphaproteobacteria</taxon>
        <taxon>Rhodobacterales</taxon>
        <taxon>Roseobacteraceae</taxon>
        <taxon>Salipiger</taxon>
    </lineage>
</organism>
<accession>Q0FW83</accession>
<dbReference type="AlphaFoldDB" id="Q0FW83"/>
<sequence>MFTMRHDCRASGKMRIAGPGMSTATDRLCLWPT</sequence>
<reference evidence="1 2" key="1">
    <citation type="journal article" date="2010" name="J. Bacteriol.">
        <title>Genome sequences of Pelagibaca bermudensis HTCC2601T and Maritimibacter alkaliphilus HTCC2654T, the type strains of two marine Roseobacter genera.</title>
        <authorList>
            <person name="Thrash J.C."/>
            <person name="Cho J.C."/>
            <person name="Ferriera S."/>
            <person name="Johnson J."/>
            <person name="Vergin K.L."/>
            <person name="Giovannoni S.J."/>
        </authorList>
    </citation>
    <scope>NUCLEOTIDE SEQUENCE [LARGE SCALE GENOMIC DNA]</scope>
    <source>
        <strain evidence="2">DSM 26914 / JCM 13377 / KCTC 12554 / HTCC2601</strain>
    </source>
</reference>
<evidence type="ECO:0000313" key="2">
    <source>
        <dbReference type="Proteomes" id="UP000006230"/>
    </source>
</evidence>